<dbReference type="PANTHER" id="PTHR44943:SF8">
    <property type="entry name" value="TPR REPEAT-CONTAINING PROTEIN MJ0263"/>
    <property type="match status" value="1"/>
</dbReference>
<dbReference type="Gene3D" id="1.25.40.10">
    <property type="entry name" value="Tetratricopeptide repeat domain"/>
    <property type="match status" value="2"/>
</dbReference>
<evidence type="ECO:0000256" key="2">
    <source>
        <dbReference type="ARBA" id="ARBA00022803"/>
    </source>
</evidence>
<keyword evidence="1" id="KW-0677">Repeat</keyword>
<dbReference type="PROSITE" id="PS50293">
    <property type="entry name" value="TPR_REGION"/>
    <property type="match status" value="2"/>
</dbReference>
<feature type="transmembrane region" description="Helical" evidence="4">
    <location>
        <begin position="401"/>
        <end position="423"/>
    </location>
</feature>
<evidence type="ECO:0000256" key="1">
    <source>
        <dbReference type="ARBA" id="ARBA00022737"/>
    </source>
</evidence>
<feature type="transmembrane region" description="Helical" evidence="4">
    <location>
        <begin position="129"/>
        <end position="150"/>
    </location>
</feature>
<dbReference type="Pfam" id="PF14559">
    <property type="entry name" value="TPR_19"/>
    <property type="match status" value="1"/>
</dbReference>
<feature type="transmembrane region" description="Helical" evidence="4">
    <location>
        <begin position="507"/>
        <end position="529"/>
    </location>
</feature>
<feature type="transmembrane region" description="Helical" evidence="4">
    <location>
        <begin position="224"/>
        <end position="242"/>
    </location>
</feature>
<evidence type="ECO:0000313" key="5">
    <source>
        <dbReference type="EMBL" id="PIR04089.1"/>
    </source>
</evidence>
<feature type="transmembrane region" description="Helical" evidence="4">
    <location>
        <begin position="444"/>
        <end position="468"/>
    </location>
</feature>
<name>A0A2H0N5A6_9BACT</name>
<dbReference type="EMBL" id="PCWN01000007">
    <property type="protein sequence ID" value="PIR04089.1"/>
    <property type="molecule type" value="Genomic_DNA"/>
</dbReference>
<feature type="transmembrane region" description="Helical" evidence="4">
    <location>
        <begin position="99"/>
        <end position="117"/>
    </location>
</feature>
<dbReference type="AlphaFoldDB" id="A0A2H0N5A6"/>
<dbReference type="InterPro" id="IPR011990">
    <property type="entry name" value="TPR-like_helical_dom_sf"/>
</dbReference>
<feature type="repeat" description="TPR" evidence="3">
    <location>
        <begin position="656"/>
        <end position="689"/>
    </location>
</feature>
<evidence type="ECO:0000256" key="3">
    <source>
        <dbReference type="PROSITE-ProRule" id="PRU00339"/>
    </source>
</evidence>
<keyword evidence="2 3" id="KW-0802">TPR repeat</keyword>
<dbReference type="Pfam" id="PF13432">
    <property type="entry name" value="TPR_16"/>
    <property type="match status" value="1"/>
</dbReference>
<dbReference type="SUPFAM" id="SSF48452">
    <property type="entry name" value="TPR-like"/>
    <property type="match status" value="1"/>
</dbReference>
<feature type="transmembrane region" description="Helical" evidence="4">
    <location>
        <begin position="474"/>
        <end position="495"/>
    </location>
</feature>
<accession>A0A2H0N5A6</accession>
<organism evidence="5 6">
    <name type="scientific">Candidatus Magasanikbacteria bacterium CG11_big_fil_rev_8_21_14_0_20_39_34</name>
    <dbReference type="NCBI Taxonomy" id="1974653"/>
    <lineage>
        <taxon>Bacteria</taxon>
        <taxon>Candidatus Magasanikiibacteriota</taxon>
    </lineage>
</organism>
<proteinExistence type="predicted"/>
<evidence type="ECO:0000256" key="4">
    <source>
        <dbReference type="SAM" id="Phobius"/>
    </source>
</evidence>
<dbReference type="SMART" id="SM00028">
    <property type="entry name" value="TPR"/>
    <property type="match status" value="4"/>
</dbReference>
<keyword evidence="4" id="KW-0812">Transmembrane</keyword>
<feature type="transmembrane region" description="Helical" evidence="4">
    <location>
        <begin position="192"/>
        <end position="212"/>
    </location>
</feature>
<feature type="transmembrane region" description="Helical" evidence="4">
    <location>
        <begin position="300"/>
        <end position="319"/>
    </location>
</feature>
<sequence>MKKIHQKQKLKKKRNQKNLKLIECSYTKKQKSLIHQRKSLRKSANVNVKRNLKKIKMQKANKLHNFLSHFSRFLLYCGVVTLPLFVLGFTRDWHNFPKGILLGAIVLSVAFLWLLDITITKEMYLRKTLLDTPFLVFLVLLLISSLVSVNKLISFSGLPEHYVFHFFGVLFLYGWFWFCVQYINKISQWKLLATLFLSSIVGVSILYITKWLPSGILNTIASDSISLAVLCAVVGVIGWGLVLQRKNNYVMQIVGLLVGLSSYIVLLRLDFTVAWVMFCLGMGLLLVLGITLLAETRMSVLTLIFFLFLVSLLFIFFGAPTHLKDKVPLDISLGAAASWQITSSAFFDNIKTFLIGSGPGTFLYDFSKYRTASFNANQFIWLERFHTPYNTVFAILSETGILGFLAFFVIILLSVGSMFSGWLKTRPSVWGEAKQFLLHKDTELIRFEVFVFVVAWLTLSVAMFFLYFNFTLWWVWWTLLGIIIVGLYTMVPGLVKEKALMLKVSPQYALFLSFTMVFVLTIILVVSVLDARVYLAEVHYSKAIKENSSDRIERELHLALGLRPEYAPYKVALAKLYLQNARVESQNATPNADKIADFISLAVKEARESAQESPNSIVNWETLAVMYINARPLAPDANTWAIDALERSLSLEPSNAILEWRLADTYRFANQLDKAEEGYKKAIALKPDYAKAYIDLALLYESQNKLTEAINTYAPIYPAIENNVEALFNLGRLFYNRGEDQDFDKAKQLFERVISIEPNYSNALFSLGLIAERNGQTEAAKGYFSKALELNPDNQELKDRLKKL</sequence>
<reference evidence="5 6" key="1">
    <citation type="submission" date="2017-09" db="EMBL/GenBank/DDBJ databases">
        <title>Depth-based differentiation of microbial function through sediment-hosted aquifers and enrichment of novel symbionts in the deep terrestrial subsurface.</title>
        <authorList>
            <person name="Probst A.J."/>
            <person name="Ladd B."/>
            <person name="Jarett J.K."/>
            <person name="Geller-Mcgrath D.E."/>
            <person name="Sieber C.M."/>
            <person name="Emerson J.B."/>
            <person name="Anantharaman K."/>
            <person name="Thomas B.C."/>
            <person name="Malmstrom R."/>
            <person name="Stieglmeier M."/>
            <person name="Klingl A."/>
            <person name="Woyke T."/>
            <person name="Ryan C.M."/>
            <person name="Banfield J.F."/>
        </authorList>
    </citation>
    <scope>NUCLEOTIDE SEQUENCE [LARGE SCALE GENOMIC DNA]</scope>
    <source>
        <strain evidence="5">CG11_big_fil_rev_8_21_14_0_20_39_34</strain>
    </source>
</reference>
<protein>
    <submittedName>
        <fullName evidence="5">Uncharacterized protein</fullName>
    </submittedName>
</protein>
<dbReference type="Proteomes" id="UP000229600">
    <property type="component" value="Unassembled WGS sequence"/>
</dbReference>
<evidence type="ECO:0000313" key="6">
    <source>
        <dbReference type="Proteomes" id="UP000229600"/>
    </source>
</evidence>
<dbReference type="PROSITE" id="PS50005">
    <property type="entry name" value="TPR"/>
    <property type="match status" value="2"/>
</dbReference>
<feature type="transmembrane region" description="Helical" evidence="4">
    <location>
        <begin position="162"/>
        <end position="180"/>
    </location>
</feature>
<keyword evidence="4" id="KW-1133">Transmembrane helix</keyword>
<dbReference type="PANTHER" id="PTHR44943">
    <property type="entry name" value="CELLULOSE SYNTHASE OPERON PROTEIN C"/>
    <property type="match status" value="1"/>
</dbReference>
<dbReference type="InterPro" id="IPR051685">
    <property type="entry name" value="Ycf3/AcsC/BcsC/TPR_MFPF"/>
</dbReference>
<keyword evidence="4" id="KW-0472">Membrane</keyword>
<dbReference type="InterPro" id="IPR019734">
    <property type="entry name" value="TPR_rpt"/>
</dbReference>
<gene>
    <name evidence="5" type="ORF">COV59_02805</name>
</gene>
<feature type="repeat" description="TPR" evidence="3">
    <location>
        <begin position="761"/>
        <end position="794"/>
    </location>
</feature>
<feature type="transmembrane region" description="Helical" evidence="4">
    <location>
        <begin position="273"/>
        <end position="293"/>
    </location>
</feature>
<comment type="caution">
    <text evidence="5">The sequence shown here is derived from an EMBL/GenBank/DDBJ whole genome shotgun (WGS) entry which is preliminary data.</text>
</comment>
<feature type="transmembrane region" description="Helical" evidence="4">
    <location>
        <begin position="66"/>
        <end position="87"/>
    </location>
</feature>
<feature type="transmembrane region" description="Helical" evidence="4">
    <location>
        <begin position="249"/>
        <end position="267"/>
    </location>
</feature>